<dbReference type="Pfam" id="PF01485">
    <property type="entry name" value="IBR"/>
    <property type="match status" value="1"/>
</dbReference>
<keyword evidence="3" id="KW-0833">Ubl conjugation pathway</keyword>
<dbReference type="GO" id="GO:0008270">
    <property type="term" value="F:zinc ion binding"/>
    <property type="evidence" value="ECO:0007669"/>
    <property type="project" value="UniProtKB-KW"/>
</dbReference>
<evidence type="ECO:0000256" key="3">
    <source>
        <dbReference type="ARBA" id="ARBA00022786"/>
    </source>
</evidence>
<evidence type="ECO:0000256" key="2">
    <source>
        <dbReference type="ARBA" id="ARBA00022771"/>
    </source>
</evidence>
<protein>
    <submittedName>
        <fullName evidence="7">IBR domain containing protein</fullName>
    </submittedName>
</protein>
<evidence type="ECO:0000256" key="4">
    <source>
        <dbReference type="ARBA" id="ARBA00022833"/>
    </source>
</evidence>
<proteinExistence type="predicted"/>
<organism evidence="7 8">
    <name type="scientific">Pyrenophora tritici-repentis</name>
    <dbReference type="NCBI Taxonomy" id="45151"/>
    <lineage>
        <taxon>Eukaryota</taxon>
        <taxon>Fungi</taxon>
        <taxon>Dikarya</taxon>
        <taxon>Ascomycota</taxon>
        <taxon>Pezizomycotina</taxon>
        <taxon>Dothideomycetes</taxon>
        <taxon>Pleosporomycetidae</taxon>
        <taxon>Pleosporales</taxon>
        <taxon>Pleosporineae</taxon>
        <taxon>Pleosporaceae</taxon>
        <taxon>Pyrenophora</taxon>
    </lineage>
</organism>
<feature type="region of interest" description="Disordered" evidence="5">
    <location>
        <begin position="279"/>
        <end position="325"/>
    </location>
</feature>
<evidence type="ECO:0000259" key="6">
    <source>
        <dbReference type="Pfam" id="PF01485"/>
    </source>
</evidence>
<dbReference type="InterPro" id="IPR013083">
    <property type="entry name" value="Znf_RING/FYVE/PHD"/>
</dbReference>
<dbReference type="Proteomes" id="UP000249757">
    <property type="component" value="Unassembled WGS sequence"/>
</dbReference>
<dbReference type="AlphaFoldDB" id="A0A922NGE8"/>
<dbReference type="Gene3D" id="3.30.40.10">
    <property type="entry name" value="Zinc/RING finger domain, C3HC4 (zinc finger)"/>
    <property type="match status" value="1"/>
</dbReference>
<dbReference type="SUPFAM" id="SSF57850">
    <property type="entry name" value="RING/U-box"/>
    <property type="match status" value="2"/>
</dbReference>
<feature type="compositionally biased region" description="Basic and acidic residues" evidence="5">
    <location>
        <begin position="279"/>
        <end position="311"/>
    </location>
</feature>
<feature type="region of interest" description="Disordered" evidence="5">
    <location>
        <begin position="366"/>
        <end position="388"/>
    </location>
</feature>
<dbReference type="InterPro" id="IPR002867">
    <property type="entry name" value="IBR_dom"/>
</dbReference>
<evidence type="ECO:0000256" key="1">
    <source>
        <dbReference type="ARBA" id="ARBA00022723"/>
    </source>
</evidence>
<keyword evidence="1" id="KW-0479">Metal-binding</keyword>
<dbReference type="EMBL" id="NRDI02000005">
    <property type="protein sequence ID" value="KAI1516168.1"/>
    <property type="molecule type" value="Genomic_DNA"/>
</dbReference>
<reference evidence="8" key="1">
    <citation type="journal article" date="2022" name="Microb. Genom.">
        <title>A global pangenome for the wheat fungal pathogen Pyrenophora tritici-repentis and prediction of effector protein structural homology.</title>
        <authorList>
            <person name="Moolhuijzen P.M."/>
            <person name="See P.T."/>
            <person name="Shi G."/>
            <person name="Powell H.R."/>
            <person name="Cockram J."/>
            <person name="Jorgensen L.N."/>
            <person name="Benslimane H."/>
            <person name="Strelkov S.E."/>
            <person name="Turner J."/>
            <person name="Liu Z."/>
            <person name="Moffat C.S."/>
        </authorList>
    </citation>
    <scope>NUCLEOTIDE SEQUENCE [LARGE SCALE GENOMIC DNA]</scope>
</reference>
<feature type="domain" description="IBR" evidence="6">
    <location>
        <begin position="206"/>
        <end position="270"/>
    </location>
</feature>
<keyword evidence="8" id="KW-1185">Reference proteome</keyword>
<dbReference type="CDD" id="cd20335">
    <property type="entry name" value="BRcat_RBR"/>
    <property type="match status" value="1"/>
</dbReference>
<evidence type="ECO:0000256" key="5">
    <source>
        <dbReference type="SAM" id="MobiDB-lite"/>
    </source>
</evidence>
<comment type="caution">
    <text evidence="7">The sequence shown here is derived from an EMBL/GenBank/DDBJ whole genome shotgun (WGS) entry which is preliminary data.</text>
</comment>
<evidence type="ECO:0000313" key="7">
    <source>
        <dbReference type="EMBL" id="KAI1516168.1"/>
    </source>
</evidence>
<accession>A0A922NGE8</accession>
<name>A0A922NGE8_9PLEO</name>
<gene>
    <name evidence="7" type="ORF">Ptr86124_004705</name>
</gene>
<keyword evidence="4" id="KW-0862">Zinc</keyword>
<evidence type="ECO:0000313" key="8">
    <source>
        <dbReference type="Proteomes" id="UP000249757"/>
    </source>
</evidence>
<keyword evidence="2" id="KW-0863">Zinc-finger</keyword>
<sequence>MASFTPNDNTLSNAPHPDDIDIAPRICGYCNEYLAITDKAKSSGRYWKGCKRCLDERAAKEQKRIIFKRAKAELNIDIATRHGGRCSYDFRTDDEQDNEETFFIKQETSSALDPSSFCKYNAGDTSDDTNLETAECTVCTLPYSTHTFLALPSCTHPPSVCSTCFIEWLTTQIPNLQPIPCPSTACTTFLSHTGIHTHAPLPLFTRYDDLTMRSLLSSDPSFLYCLNPSCTSGQIHDSGTAGPIFRCAECGFKMCTAHEPVVPFHEDETCAVYVERVERERQEREARQEEDEKRRREEEEASREAVKRDAEITDPQTPAYKGCEEHFQDPVDRKKDGNWYVNCITCRNKAKAIRRREKAAYGMCFGQKKNHASQGNIHDEEPGSEDAL</sequence>